<evidence type="ECO:0000256" key="8">
    <source>
        <dbReference type="ARBA" id="ARBA00047901"/>
    </source>
</evidence>
<dbReference type="FunFam" id="3.40.50.720:FF:000003">
    <property type="entry name" value="S-(hydroxymethyl)glutathione dehydrogenase"/>
    <property type="match status" value="1"/>
</dbReference>
<name>A0AAD9FS57_PAPLA</name>
<dbReference type="GO" id="GO:0046294">
    <property type="term" value="P:formaldehyde catabolic process"/>
    <property type="evidence" value="ECO:0007669"/>
    <property type="project" value="InterPro"/>
</dbReference>
<evidence type="ECO:0000259" key="13">
    <source>
        <dbReference type="Pfam" id="PF00107"/>
    </source>
</evidence>
<dbReference type="PANTHER" id="PTHR43880">
    <property type="entry name" value="ALCOHOL DEHYDROGENASE"/>
    <property type="match status" value="1"/>
</dbReference>
<dbReference type="InterPro" id="IPR014183">
    <property type="entry name" value="ADH_3"/>
</dbReference>
<organism evidence="15 16">
    <name type="scientific">Papiliotrema laurentii</name>
    <name type="common">Cryptococcus laurentii</name>
    <dbReference type="NCBI Taxonomy" id="5418"/>
    <lineage>
        <taxon>Eukaryota</taxon>
        <taxon>Fungi</taxon>
        <taxon>Dikarya</taxon>
        <taxon>Basidiomycota</taxon>
        <taxon>Agaricomycotina</taxon>
        <taxon>Tremellomycetes</taxon>
        <taxon>Tremellales</taxon>
        <taxon>Rhynchogastremaceae</taxon>
        <taxon>Papiliotrema</taxon>
    </lineage>
</organism>
<evidence type="ECO:0000259" key="14">
    <source>
        <dbReference type="Pfam" id="PF08240"/>
    </source>
</evidence>
<dbReference type="Gene3D" id="3.40.50.720">
    <property type="entry name" value="NAD(P)-binding Rossmann-like Domain"/>
    <property type="match status" value="1"/>
</dbReference>
<evidence type="ECO:0000256" key="4">
    <source>
        <dbReference type="ARBA" id="ARBA00022833"/>
    </source>
</evidence>
<proteinExistence type="inferred from homology"/>
<comment type="catalytic activity">
    <reaction evidence="10">
        <text>a secondary alcohol + NAD(+) = a ketone + NADH + H(+)</text>
        <dbReference type="Rhea" id="RHEA:10740"/>
        <dbReference type="ChEBI" id="CHEBI:15378"/>
        <dbReference type="ChEBI" id="CHEBI:17087"/>
        <dbReference type="ChEBI" id="CHEBI:35681"/>
        <dbReference type="ChEBI" id="CHEBI:57540"/>
        <dbReference type="ChEBI" id="CHEBI:57945"/>
        <dbReference type="EC" id="1.1.1.1"/>
    </reaction>
</comment>
<evidence type="ECO:0000256" key="1">
    <source>
        <dbReference type="ARBA" id="ARBA00001947"/>
    </source>
</evidence>
<feature type="domain" description="Alcohol dehydrogenase-like N-terminal" evidence="14">
    <location>
        <begin position="34"/>
        <end position="162"/>
    </location>
</feature>
<dbReference type="Pfam" id="PF00107">
    <property type="entry name" value="ADH_zinc_N"/>
    <property type="match status" value="1"/>
</dbReference>
<dbReference type="AlphaFoldDB" id="A0AAD9FS57"/>
<sequence length="385" mass="40948">MSTEGKTITCKAAIAWEAGKPLSIEDVEVAPPKEGEVRIKILHTGICHTDAYTLSGKDPEGAFPVILGHEGGGIVESVGAGVDNVKVGDHVIPLYTAECRECKFCKSGKTNLCGRVRATQGKGTMPDGTVRFKCKGKDILHFMGCSTFSQYTVVSKFSVVAISDKAPLEKACLLGCGITTGYGALVKTPEIENSNVAVFGVGCVGLSILQGARAKGCKRVFAIDTNQGKEEWAKKFGATDFVNPANLPEGKSIVDYLVEETDGGLDFTFDATGNVGVMRAALECCHKGWGVCNIIGVAPAGAEISTRPFQLVTGRTWKGSAFGGVKGRTELPGIVQDYLDGKLWVDEFVTHHQTLENINKGFDDMHAGDCIRCVVNMGFPASDEK</sequence>
<accession>A0AAD9FS57</accession>
<dbReference type="CDD" id="cd08300">
    <property type="entry name" value="alcohol_DH_class_III"/>
    <property type="match status" value="1"/>
</dbReference>
<dbReference type="SUPFAM" id="SSF50129">
    <property type="entry name" value="GroES-like"/>
    <property type="match status" value="2"/>
</dbReference>
<evidence type="ECO:0000256" key="2">
    <source>
        <dbReference type="ARBA" id="ARBA00010902"/>
    </source>
</evidence>
<dbReference type="InterPro" id="IPR013149">
    <property type="entry name" value="ADH-like_C"/>
</dbReference>
<dbReference type="FunFam" id="3.90.180.10:FF:000001">
    <property type="entry name" value="S-(hydroxymethyl)glutathione dehydrogenase"/>
    <property type="match status" value="1"/>
</dbReference>
<dbReference type="SUPFAM" id="SSF51735">
    <property type="entry name" value="NAD(P)-binding Rossmann-fold domains"/>
    <property type="match status" value="1"/>
</dbReference>
<evidence type="ECO:0000256" key="12">
    <source>
        <dbReference type="RuleBase" id="RU362016"/>
    </source>
</evidence>
<comment type="cofactor">
    <cofactor evidence="1 12">
        <name>Zn(2+)</name>
        <dbReference type="ChEBI" id="CHEBI:29105"/>
    </cofactor>
</comment>
<evidence type="ECO:0000313" key="15">
    <source>
        <dbReference type="EMBL" id="KAK1925204.1"/>
    </source>
</evidence>
<evidence type="ECO:0000313" key="16">
    <source>
        <dbReference type="Proteomes" id="UP001182556"/>
    </source>
</evidence>
<keyword evidence="16" id="KW-1185">Reference proteome</keyword>
<comment type="similarity">
    <text evidence="2 12">Belongs to the zinc-containing alcohol dehydrogenase family. Class-III subfamily.</text>
</comment>
<dbReference type="GO" id="GO:0005829">
    <property type="term" value="C:cytosol"/>
    <property type="evidence" value="ECO:0007669"/>
    <property type="project" value="TreeGrafter"/>
</dbReference>
<evidence type="ECO:0000256" key="11">
    <source>
        <dbReference type="ARBA" id="ARBA00049243"/>
    </source>
</evidence>
<comment type="catalytic activity">
    <reaction evidence="11">
        <text>a primary alcohol + NAD(+) = an aldehyde + NADH + H(+)</text>
        <dbReference type="Rhea" id="RHEA:10736"/>
        <dbReference type="ChEBI" id="CHEBI:15378"/>
        <dbReference type="ChEBI" id="CHEBI:15734"/>
        <dbReference type="ChEBI" id="CHEBI:17478"/>
        <dbReference type="ChEBI" id="CHEBI:57540"/>
        <dbReference type="ChEBI" id="CHEBI:57945"/>
        <dbReference type="EC" id="1.1.1.1"/>
    </reaction>
</comment>
<dbReference type="PROSITE" id="PS00059">
    <property type="entry name" value="ADH_ZINC"/>
    <property type="match status" value="1"/>
</dbReference>
<evidence type="ECO:0000256" key="5">
    <source>
        <dbReference type="ARBA" id="ARBA00023002"/>
    </source>
</evidence>
<comment type="catalytic activity">
    <reaction evidence="7">
        <text>S-(hydroxymethyl)glutathione + NADP(+) = S-formylglutathione + NADPH + H(+)</text>
        <dbReference type="Rhea" id="RHEA:19981"/>
        <dbReference type="ChEBI" id="CHEBI:15378"/>
        <dbReference type="ChEBI" id="CHEBI:57688"/>
        <dbReference type="ChEBI" id="CHEBI:57783"/>
        <dbReference type="ChEBI" id="CHEBI:58349"/>
        <dbReference type="ChEBI" id="CHEBI:58758"/>
        <dbReference type="EC" id="1.1.1.284"/>
    </reaction>
</comment>
<dbReference type="GO" id="GO:0008270">
    <property type="term" value="F:zinc ion binding"/>
    <property type="evidence" value="ECO:0007669"/>
    <property type="project" value="InterPro"/>
</dbReference>
<comment type="catalytic activity">
    <reaction evidence="8">
        <text>S-nitrosoglutathione + NADH + H(+) = S-(hydroxysulfenamide)glutathione + NAD(+)</text>
        <dbReference type="Rhea" id="RHEA:78371"/>
        <dbReference type="ChEBI" id="CHEBI:15378"/>
        <dbReference type="ChEBI" id="CHEBI:57540"/>
        <dbReference type="ChEBI" id="CHEBI:57945"/>
        <dbReference type="ChEBI" id="CHEBI:145544"/>
        <dbReference type="ChEBI" id="CHEBI:229723"/>
    </reaction>
</comment>
<dbReference type="InterPro" id="IPR013154">
    <property type="entry name" value="ADH-like_N"/>
</dbReference>
<evidence type="ECO:0000256" key="6">
    <source>
        <dbReference type="ARBA" id="ARBA00023027"/>
    </source>
</evidence>
<keyword evidence="5 12" id="KW-0560">Oxidoreductase</keyword>
<protein>
    <recommendedName>
        <fullName evidence="12">S-(hydroxymethyl)glutathione dehydrogenase</fullName>
        <ecNumber evidence="12">1.1.1.284</ecNumber>
    </recommendedName>
</protein>
<dbReference type="NCBIfam" id="TIGR02818">
    <property type="entry name" value="adh_III_F_hyde"/>
    <property type="match status" value="1"/>
</dbReference>
<dbReference type="GO" id="GO:0004022">
    <property type="term" value="F:alcohol dehydrogenase (NAD+) activity"/>
    <property type="evidence" value="ECO:0007669"/>
    <property type="project" value="UniProtKB-EC"/>
</dbReference>
<dbReference type="Gene3D" id="3.90.180.10">
    <property type="entry name" value="Medium-chain alcohol dehydrogenases, catalytic domain"/>
    <property type="match status" value="1"/>
</dbReference>
<dbReference type="EC" id="1.1.1.284" evidence="12"/>
<dbReference type="InterPro" id="IPR036291">
    <property type="entry name" value="NAD(P)-bd_dom_sf"/>
</dbReference>
<dbReference type="Proteomes" id="UP001182556">
    <property type="component" value="Unassembled WGS sequence"/>
</dbReference>
<dbReference type="InterPro" id="IPR011032">
    <property type="entry name" value="GroES-like_sf"/>
</dbReference>
<evidence type="ECO:0000256" key="7">
    <source>
        <dbReference type="ARBA" id="ARBA00047793"/>
    </source>
</evidence>
<dbReference type="InterPro" id="IPR002328">
    <property type="entry name" value="ADH_Zn_CS"/>
</dbReference>
<reference evidence="15" key="1">
    <citation type="submission" date="2023-02" db="EMBL/GenBank/DDBJ databases">
        <title>Identification and recombinant expression of a fungal hydrolase from Papiliotrema laurentii that hydrolyzes apple cutin and clears colloidal polyester polyurethane.</title>
        <authorList>
            <consortium name="DOE Joint Genome Institute"/>
            <person name="Roman V.A."/>
            <person name="Bojanowski C."/>
            <person name="Crable B.R."/>
            <person name="Wagner D.N."/>
            <person name="Hung C.S."/>
            <person name="Nadeau L.J."/>
            <person name="Schratz L."/>
            <person name="Haridas S."/>
            <person name="Pangilinan J."/>
            <person name="Lipzen A."/>
            <person name="Na H."/>
            <person name="Yan M."/>
            <person name="Ng V."/>
            <person name="Grigoriev I.V."/>
            <person name="Spatafora J.W."/>
            <person name="Barlow D."/>
            <person name="Biffinger J."/>
            <person name="Kelley-Loughnane N."/>
            <person name="Varaljay V.A."/>
            <person name="Crookes-Goodson W.J."/>
        </authorList>
    </citation>
    <scope>NUCLEOTIDE SEQUENCE</scope>
    <source>
        <strain evidence="15">5307AH</strain>
    </source>
</reference>
<comment type="catalytic activity">
    <reaction evidence="9 12">
        <text>S-(hydroxymethyl)glutathione + NAD(+) = S-formylglutathione + NADH + H(+)</text>
        <dbReference type="Rhea" id="RHEA:19985"/>
        <dbReference type="ChEBI" id="CHEBI:15378"/>
        <dbReference type="ChEBI" id="CHEBI:57540"/>
        <dbReference type="ChEBI" id="CHEBI:57688"/>
        <dbReference type="ChEBI" id="CHEBI:57945"/>
        <dbReference type="ChEBI" id="CHEBI:58758"/>
        <dbReference type="EC" id="1.1.1.284"/>
    </reaction>
</comment>
<keyword evidence="6 12" id="KW-0520">NAD</keyword>
<keyword evidence="4 12" id="KW-0862">Zinc</keyword>
<dbReference type="EMBL" id="JAODAN010000004">
    <property type="protein sequence ID" value="KAK1925204.1"/>
    <property type="molecule type" value="Genomic_DNA"/>
</dbReference>
<evidence type="ECO:0000256" key="3">
    <source>
        <dbReference type="ARBA" id="ARBA00022723"/>
    </source>
</evidence>
<feature type="domain" description="Alcohol dehydrogenase-like C-terminal" evidence="13">
    <location>
        <begin position="204"/>
        <end position="331"/>
    </location>
</feature>
<keyword evidence="3 12" id="KW-0479">Metal-binding</keyword>
<evidence type="ECO:0000256" key="9">
    <source>
        <dbReference type="ARBA" id="ARBA00048110"/>
    </source>
</evidence>
<dbReference type="Pfam" id="PF08240">
    <property type="entry name" value="ADH_N"/>
    <property type="match status" value="1"/>
</dbReference>
<comment type="caution">
    <text evidence="15">The sequence shown here is derived from an EMBL/GenBank/DDBJ whole genome shotgun (WGS) entry which is preliminary data.</text>
</comment>
<dbReference type="GO" id="GO:0051903">
    <property type="term" value="F:S-(hydroxymethyl)glutathione dehydrogenase [NAD(P)+] activity"/>
    <property type="evidence" value="ECO:0007669"/>
    <property type="project" value="UniProtKB-EC"/>
</dbReference>
<gene>
    <name evidence="15" type="ORF">DB88DRAFT_535025</name>
</gene>
<evidence type="ECO:0000256" key="10">
    <source>
        <dbReference type="ARBA" id="ARBA00049164"/>
    </source>
</evidence>
<dbReference type="PANTHER" id="PTHR43880:SF12">
    <property type="entry name" value="ALCOHOL DEHYDROGENASE CLASS-3"/>
    <property type="match status" value="1"/>
</dbReference>